<dbReference type="OrthoDB" id="1928184at2759"/>
<evidence type="ECO:0008006" key="8">
    <source>
        <dbReference type="Google" id="ProtNLM"/>
    </source>
</evidence>
<dbReference type="PANTHER" id="PTHR34945:SF8">
    <property type="entry name" value="DOWNSTREAM TARGET OF AGL15-4"/>
    <property type="match status" value="1"/>
</dbReference>
<dbReference type="Gene3D" id="2.60.120.330">
    <property type="entry name" value="B-lactam Antibiotic, Isopenicillin N Synthase, Chain"/>
    <property type="match status" value="1"/>
</dbReference>
<evidence type="ECO:0000256" key="1">
    <source>
        <dbReference type="ARBA" id="ARBA00022723"/>
    </source>
</evidence>
<name>A0A9Q0H458_9MAGN</name>
<accession>A0A9Q0H458</accession>
<evidence type="ECO:0000313" key="6">
    <source>
        <dbReference type="EMBL" id="KAJ4957760.1"/>
    </source>
</evidence>
<feature type="domain" description="Isopenicillin N synthase-like Fe(2+) 2OG dioxygenase" evidence="4">
    <location>
        <begin position="300"/>
        <end position="347"/>
    </location>
</feature>
<protein>
    <recommendedName>
        <fullName evidence="8">Non-haem dioxygenase N-terminal domain-containing protein</fullName>
    </recommendedName>
</protein>
<comment type="caution">
    <text evidence="6">The sequence shown here is derived from an EMBL/GenBank/DDBJ whole genome shotgun (WGS) entry which is preliminary data.</text>
</comment>
<keyword evidence="1" id="KW-0479">Metal-binding</keyword>
<keyword evidence="7" id="KW-1185">Reference proteome</keyword>
<dbReference type="Pfam" id="PF14226">
    <property type="entry name" value="DIOX_N"/>
    <property type="match status" value="1"/>
</dbReference>
<dbReference type="PANTHER" id="PTHR34945">
    <property type="entry name" value="2-OXOGLUTARATE (2OG) AND FE(II)-DEPENDENT OXYGENASE SUPERFAMILY PROTEIN"/>
    <property type="match status" value="1"/>
</dbReference>
<evidence type="ECO:0000256" key="2">
    <source>
        <dbReference type="ARBA" id="ARBA00023004"/>
    </source>
</evidence>
<gene>
    <name evidence="6" type="ORF">NE237_024871</name>
</gene>
<dbReference type="Proteomes" id="UP001141806">
    <property type="component" value="Unassembled WGS sequence"/>
</dbReference>
<evidence type="ECO:0000259" key="5">
    <source>
        <dbReference type="Pfam" id="PF14226"/>
    </source>
</evidence>
<feature type="region of interest" description="Disordered" evidence="3">
    <location>
        <begin position="441"/>
        <end position="469"/>
    </location>
</feature>
<evidence type="ECO:0000256" key="3">
    <source>
        <dbReference type="SAM" id="MobiDB-lite"/>
    </source>
</evidence>
<feature type="region of interest" description="Disordered" evidence="3">
    <location>
        <begin position="33"/>
        <end position="54"/>
    </location>
</feature>
<evidence type="ECO:0000259" key="4">
    <source>
        <dbReference type="Pfam" id="PF03171"/>
    </source>
</evidence>
<keyword evidence="2" id="KW-0408">Iron</keyword>
<evidence type="ECO:0000313" key="7">
    <source>
        <dbReference type="Proteomes" id="UP001141806"/>
    </source>
</evidence>
<proteinExistence type="predicted"/>
<dbReference type="AlphaFoldDB" id="A0A9Q0H458"/>
<dbReference type="InterPro" id="IPR026992">
    <property type="entry name" value="DIOX_N"/>
</dbReference>
<dbReference type="EMBL" id="JAMYWD010000010">
    <property type="protein sequence ID" value="KAJ4957760.1"/>
    <property type="molecule type" value="Genomic_DNA"/>
</dbReference>
<dbReference type="GO" id="GO:0046872">
    <property type="term" value="F:metal ion binding"/>
    <property type="evidence" value="ECO:0007669"/>
    <property type="project" value="UniProtKB-KW"/>
</dbReference>
<organism evidence="6 7">
    <name type="scientific">Protea cynaroides</name>
    <dbReference type="NCBI Taxonomy" id="273540"/>
    <lineage>
        <taxon>Eukaryota</taxon>
        <taxon>Viridiplantae</taxon>
        <taxon>Streptophyta</taxon>
        <taxon>Embryophyta</taxon>
        <taxon>Tracheophyta</taxon>
        <taxon>Spermatophyta</taxon>
        <taxon>Magnoliopsida</taxon>
        <taxon>Proteales</taxon>
        <taxon>Proteaceae</taxon>
        <taxon>Protea</taxon>
    </lineage>
</organism>
<dbReference type="InterPro" id="IPR027443">
    <property type="entry name" value="IPNS-like_sf"/>
</dbReference>
<sequence>MITTEIKHDHLRFSRNYSFSSCSMAVSPEALRGRQPDFRAPPPSPVANASGRRSGMINEDELTEFLEHSVQVPELVLPDLFFPPQISIQSMPQIDFRSLTSMDDNKFIDISNLLTESATAFGCFQIVNHGISRDSVRSVLVAATELFRLSPENKTIASKLSGKLYGFEKFSSDEEAFDDGNTSEEFLWCRDDGLKSVMEGTWPNGYSNFSQKMETLSKEIQEVANRVLLVFSGSNNLRKSANETESEKGQKKVSSVCCLYKHCGNIAANQWLGSFKSDIIRMLIKGSDYSHALCVHICEDASDFHVYSKKGGWMSFCPKKDAIIVTIGDQLQGWSGGKYRNVIGRPNFKVEEESISLGFLISLATVVKTSQRNSEKTISLGQQAVFAIIFTLIGITKRKLHRILRVSVELQVIGKEPLFYSRRVLRITIFRIRKQTFPCCRRTGKKRGSGRREEAKKPKKGLLSKSERSKPKNLCNFLIL</sequence>
<reference evidence="6" key="1">
    <citation type="journal article" date="2023" name="Plant J.">
        <title>The genome of the king protea, Protea cynaroides.</title>
        <authorList>
            <person name="Chang J."/>
            <person name="Duong T.A."/>
            <person name="Schoeman C."/>
            <person name="Ma X."/>
            <person name="Roodt D."/>
            <person name="Barker N."/>
            <person name="Li Z."/>
            <person name="Van de Peer Y."/>
            <person name="Mizrachi E."/>
        </authorList>
    </citation>
    <scope>NUCLEOTIDE SEQUENCE</scope>
    <source>
        <tissue evidence="6">Young leaves</tissue>
    </source>
</reference>
<dbReference type="SUPFAM" id="SSF51197">
    <property type="entry name" value="Clavaminate synthase-like"/>
    <property type="match status" value="1"/>
</dbReference>
<feature type="domain" description="Non-haem dioxygenase N-terminal" evidence="5">
    <location>
        <begin position="92"/>
        <end position="173"/>
    </location>
</feature>
<dbReference type="Pfam" id="PF03171">
    <property type="entry name" value="2OG-FeII_Oxy"/>
    <property type="match status" value="1"/>
</dbReference>
<dbReference type="InterPro" id="IPR044861">
    <property type="entry name" value="IPNS-like_FE2OG_OXY"/>
</dbReference>